<sequence length="132" mass="14430">MNYKATIKKKSFYIGLLYLLMSTMVLVGCETSTLSELAESEEEPDPDPIALVTYDNTAKAILDNACIECHNTVIPTAGIILDSFETARAVAESGRMIARMTSTNNPMPPSGNLPNSIIEDIMDWIDDGLLEN</sequence>
<keyword evidence="4" id="KW-1185">Reference proteome</keyword>
<accession>A0ABS8EK47</accession>
<gene>
    <name evidence="3" type="ORF">J1C55_03125</name>
</gene>
<evidence type="ECO:0000256" key="1">
    <source>
        <dbReference type="SAM" id="Phobius"/>
    </source>
</evidence>
<comment type="caution">
    <text evidence="3">The sequence shown here is derived from an EMBL/GenBank/DDBJ whole genome shotgun (WGS) entry which is preliminary data.</text>
</comment>
<reference evidence="4" key="1">
    <citation type="submission" date="2021-03" db="EMBL/GenBank/DDBJ databases">
        <title>Genome of Cognatishimia sp. F0-27.</title>
        <authorList>
            <person name="Ping X."/>
        </authorList>
    </citation>
    <scope>NUCLEOTIDE SEQUENCE [LARGE SCALE GENOMIC DNA]</scope>
    <source>
        <strain evidence="4">E313</strain>
    </source>
</reference>
<name>A0ABS8EK47_9FLAO</name>
<keyword evidence="1" id="KW-0812">Transmembrane</keyword>
<organism evidence="3 4">
    <name type="scientific">Winogradskyella immobilis</name>
    <dbReference type="NCBI Taxonomy" id="2816852"/>
    <lineage>
        <taxon>Bacteria</taxon>
        <taxon>Pseudomonadati</taxon>
        <taxon>Bacteroidota</taxon>
        <taxon>Flavobacteriia</taxon>
        <taxon>Flavobacteriales</taxon>
        <taxon>Flavobacteriaceae</taxon>
        <taxon>Winogradskyella</taxon>
    </lineage>
</organism>
<dbReference type="Pfam" id="PF07635">
    <property type="entry name" value="PSCyt1"/>
    <property type="match status" value="1"/>
</dbReference>
<protein>
    <recommendedName>
        <fullName evidence="2">Cytochrome C Planctomycete-type domain-containing protein</fullName>
    </recommendedName>
</protein>
<dbReference type="InterPro" id="IPR011429">
    <property type="entry name" value="Cyt_c_Planctomycete-type"/>
</dbReference>
<feature type="transmembrane region" description="Helical" evidence="1">
    <location>
        <begin position="12"/>
        <end position="28"/>
    </location>
</feature>
<feature type="domain" description="Cytochrome C Planctomycete-type" evidence="2">
    <location>
        <begin position="66"/>
        <end position="111"/>
    </location>
</feature>
<dbReference type="Proteomes" id="UP000778797">
    <property type="component" value="Unassembled WGS sequence"/>
</dbReference>
<evidence type="ECO:0000259" key="2">
    <source>
        <dbReference type="Pfam" id="PF07635"/>
    </source>
</evidence>
<dbReference type="RefSeq" id="WP_227476026.1">
    <property type="nucleotide sequence ID" value="NZ_JAFMPT010000003.1"/>
</dbReference>
<reference evidence="4" key="2">
    <citation type="submission" date="2023-07" db="EMBL/GenBank/DDBJ databases">
        <title>Genome of Winogradskyella sp. E313.</title>
        <authorList>
            <person name="Zhou Y."/>
        </authorList>
    </citation>
    <scope>NUCLEOTIDE SEQUENCE [LARGE SCALE GENOMIC DNA]</scope>
    <source>
        <strain evidence="4">E313</strain>
    </source>
</reference>
<dbReference type="PROSITE" id="PS51257">
    <property type="entry name" value="PROKAR_LIPOPROTEIN"/>
    <property type="match status" value="1"/>
</dbReference>
<keyword evidence="1" id="KW-0472">Membrane</keyword>
<dbReference type="EMBL" id="JAFMPT010000003">
    <property type="protein sequence ID" value="MCC1483573.1"/>
    <property type="molecule type" value="Genomic_DNA"/>
</dbReference>
<evidence type="ECO:0000313" key="3">
    <source>
        <dbReference type="EMBL" id="MCC1483573.1"/>
    </source>
</evidence>
<proteinExistence type="predicted"/>
<evidence type="ECO:0000313" key="4">
    <source>
        <dbReference type="Proteomes" id="UP000778797"/>
    </source>
</evidence>
<keyword evidence="1" id="KW-1133">Transmembrane helix</keyword>